<keyword evidence="2" id="KW-1185">Reference proteome</keyword>
<protein>
    <submittedName>
        <fullName evidence="1">Uncharacterized protein</fullName>
    </submittedName>
</protein>
<dbReference type="KEGG" id="drm:Dred_0921"/>
<dbReference type="HOGENOM" id="CLU_1097223_0_0_9"/>
<evidence type="ECO:0000313" key="1">
    <source>
        <dbReference type="EMBL" id="ABO49457.1"/>
    </source>
</evidence>
<accession>A4J304</accession>
<dbReference type="EMBL" id="CP000612">
    <property type="protein sequence ID" value="ABO49457.1"/>
    <property type="molecule type" value="Genomic_DNA"/>
</dbReference>
<proteinExistence type="predicted"/>
<sequence length="253" mass="29216">MQGYVSTKVKKALKVGERVSKRNFPFIKNNIIANSVEGTYEEAMTEWEFVGILDEENVERFVPRCQLCNQPGLRINFEIHNPDTRKRFLVGSSCIKKFLVLKGTSSLEESWDFFVRQSIRYASLDDLRYFANDVLASENIQVHQIRRLRKLVADVLGLPDQCSLNSAVFEKKEDWDGLVHYLIGSNDGSDQVWRKKLERIKMILFSPSKLIKKQKLLDTGEKDGHWANIGRKNTRVDTTLSRSEAYKNPAKKN</sequence>
<dbReference type="RefSeq" id="WP_011877286.1">
    <property type="nucleotide sequence ID" value="NC_009253.1"/>
</dbReference>
<dbReference type="OrthoDB" id="2602736at2"/>
<dbReference type="Proteomes" id="UP000001556">
    <property type="component" value="Chromosome"/>
</dbReference>
<evidence type="ECO:0000313" key="2">
    <source>
        <dbReference type="Proteomes" id="UP000001556"/>
    </source>
</evidence>
<name>A4J304_DESRM</name>
<organism evidence="1 2">
    <name type="scientific">Desulforamulus reducens (strain ATCC BAA-1160 / DSM 100696 / MI-1)</name>
    <name type="common">Desulfotomaculum reducens</name>
    <dbReference type="NCBI Taxonomy" id="349161"/>
    <lineage>
        <taxon>Bacteria</taxon>
        <taxon>Bacillati</taxon>
        <taxon>Bacillota</taxon>
        <taxon>Clostridia</taxon>
        <taxon>Eubacteriales</taxon>
        <taxon>Peptococcaceae</taxon>
        <taxon>Desulforamulus</taxon>
    </lineage>
</organism>
<gene>
    <name evidence="1" type="ordered locus">Dred_0921</name>
</gene>
<dbReference type="AlphaFoldDB" id="A4J304"/>
<reference evidence="1 2" key="1">
    <citation type="submission" date="2007-03" db="EMBL/GenBank/DDBJ databases">
        <title>Complete sequence of Desulfotomaculum reducens MI-1.</title>
        <authorList>
            <consortium name="US DOE Joint Genome Institute"/>
            <person name="Copeland A."/>
            <person name="Lucas S."/>
            <person name="Lapidus A."/>
            <person name="Barry K."/>
            <person name="Detter J.C."/>
            <person name="Glavina del Rio T."/>
            <person name="Hammon N."/>
            <person name="Israni S."/>
            <person name="Dalin E."/>
            <person name="Tice H."/>
            <person name="Pitluck S."/>
            <person name="Sims D."/>
            <person name="Brettin T."/>
            <person name="Bruce D."/>
            <person name="Han C."/>
            <person name="Tapia R."/>
            <person name="Schmutz J."/>
            <person name="Larimer F."/>
            <person name="Land M."/>
            <person name="Hauser L."/>
            <person name="Kyrpides N."/>
            <person name="Kim E."/>
            <person name="Tebo B.M."/>
            <person name="Richardson P."/>
        </authorList>
    </citation>
    <scope>NUCLEOTIDE SEQUENCE [LARGE SCALE GENOMIC DNA]</scope>
    <source>
        <strain evidence="1 2">MI-1</strain>
    </source>
</reference>